<dbReference type="KEGG" id="zju:107430940"/>
<evidence type="ECO:0000313" key="3">
    <source>
        <dbReference type="Proteomes" id="UP001652623"/>
    </source>
</evidence>
<gene>
    <name evidence="4" type="primary">LOC107430940</name>
</gene>
<dbReference type="Gene3D" id="3.30.559.10">
    <property type="entry name" value="Chloramphenicol acetyltransferase-like domain"/>
    <property type="match status" value="2"/>
</dbReference>
<comment type="similarity">
    <text evidence="1">Belongs to the plant acyltransferase family.</text>
</comment>
<dbReference type="GO" id="GO:0016740">
    <property type="term" value="F:transferase activity"/>
    <property type="evidence" value="ECO:0007669"/>
    <property type="project" value="UniProtKB-KW"/>
</dbReference>
<dbReference type="InterPro" id="IPR050898">
    <property type="entry name" value="Plant_acyltransferase"/>
</dbReference>
<dbReference type="AlphaFoldDB" id="A0A6P4APL2"/>
<proteinExistence type="inferred from homology"/>
<name>A0A6P4APL2_ZIZJJ</name>
<protein>
    <submittedName>
        <fullName evidence="4">Alcohol acyl transferase 1 allele RGa-like</fullName>
    </submittedName>
</protein>
<sequence length="460" mass="51655">MEMVSQTCNFTFKVKRCEPELIVPAKPTPHEVKKLSDIDNQKGLRKHTYAVWFYKKGSSPSMEGKDPVKVIREAIGKALVFYYPLAGRLKEDSNGKLMVDCNGKGILFIEADADIELEQLGHTILPPFPFLQEVLYAVPGTENVVDCPLWLIQVTRLRCGGFIVATRHNHTMVDAFGVAQFMNAVGKMARGEQWPSVLPVWHRELLNARNPPRVTHIHHEYQREINDAKLDIDLTNLSHVSFLFGPDQIKAIRKQLPPHLANSCSRFELITACIWKCRTLALNLDPEEVVQITCAFNGRGKGFALNLPVGYYGNAVDFLTAISKAGVLCKNPLGYALELLKKSRSDMNEEHIRSVTDFIVTKQPRGYKLKGNFIVSDLSKVGFPEVDFGWGCAEFAGHPGSFPVVAHYMHHSCDNGDGFIVPMCLPLLNMERFKQEVKKMIEGTTNAYETIQPVKIVSML</sequence>
<dbReference type="GeneID" id="107430940"/>
<dbReference type="RefSeq" id="XP_015897299.3">
    <property type="nucleotide sequence ID" value="XM_016041813.3"/>
</dbReference>
<reference evidence="4" key="1">
    <citation type="submission" date="2025-08" db="UniProtKB">
        <authorList>
            <consortium name="RefSeq"/>
        </authorList>
    </citation>
    <scope>IDENTIFICATION</scope>
    <source>
        <tissue evidence="4">Seedling</tissue>
    </source>
</reference>
<dbReference type="InParanoid" id="A0A6P4APL2"/>
<dbReference type="PANTHER" id="PTHR31147:SF66">
    <property type="entry name" value="OS05G0315700 PROTEIN"/>
    <property type="match status" value="1"/>
</dbReference>
<dbReference type="InterPro" id="IPR023213">
    <property type="entry name" value="CAT-like_dom_sf"/>
</dbReference>
<organism evidence="3 4">
    <name type="scientific">Ziziphus jujuba</name>
    <name type="common">Chinese jujube</name>
    <name type="synonym">Ziziphus sativa</name>
    <dbReference type="NCBI Taxonomy" id="326968"/>
    <lineage>
        <taxon>Eukaryota</taxon>
        <taxon>Viridiplantae</taxon>
        <taxon>Streptophyta</taxon>
        <taxon>Embryophyta</taxon>
        <taxon>Tracheophyta</taxon>
        <taxon>Spermatophyta</taxon>
        <taxon>Magnoliopsida</taxon>
        <taxon>eudicotyledons</taxon>
        <taxon>Gunneridae</taxon>
        <taxon>Pentapetalae</taxon>
        <taxon>rosids</taxon>
        <taxon>fabids</taxon>
        <taxon>Rosales</taxon>
        <taxon>Rhamnaceae</taxon>
        <taxon>Paliureae</taxon>
        <taxon>Ziziphus</taxon>
    </lineage>
</organism>
<evidence type="ECO:0000256" key="2">
    <source>
        <dbReference type="ARBA" id="ARBA00022679"/>
    </source>
</evidence>
<dbReference type="Proteomes" id="UP001652623">
    <property type="component" value="Chromosome 6"/>
</dbReference>
<evidence type="ECO:0000313" key="4">
    <source>
        <dbReference type="RefSeq" id="XP_015897299.3"/>
    </source>
</evidence>
<evidence type="ECO:0000256" key="1">
    <source>
        <dbReference type="ARBA" id="ARBA00009861"/>
    </source>
</evidence>
<dbReference type="PANTHER" id="PTHR31147">
    <property type="entry name" value="ACYL TRANSFERASE 4"/>
    <property type="match status" value="1"/>
</dbReference>
<accession>A0A6P4APL2</accession>
<keyword evidence="2" id="KW-0808">Transferase</keyword>
<keyword evidence="3" id="KW-1185">Reference proteome</keyword>
<dbReference type="Pfam" id="PF02458">
    <property type="entry name" value="Transferase"/>
    <property type="match status" value="1"/>
</dbReference>
<dbReference type="GO" id="GO:0009836">
    <property type="term" value="P:fruit ripening, climacteric"/>
    <property type="evidence" value="ECO:0007669"/>
    <property type="project" value="UniProtKB-ARBA"/>
</dbReference>